<evidence type="ECO:0000256" key="1">
    <source>
        <dbReference type="SAM" id="Phobius"/>
    </source>
</evidence>
<feature type="transmembrane region" description="Helical" evidence="1">
    <location>
        <begin position="88"/>
        <end position="109"/>
    </location>
</feature>
<organism evidence="3 4">
    <name type="scientific">Oculimacula yallundae</name>
    <dbReference type="NCBI Taxonomy" id="86028"/>
    <lineage>
        <taxon>Eukaryota</taxon>
        <taxon>Fungi</taxon>
        <taxon>Dikarya</taxon>
        <taxon>Ascomycota</taxon>
        <taxon>Pezizomycotina</taxon>
        <taxon>Leotiomycetes</taxon>
        <taxon>Helotiales</taxon>
        <taxon>Ploettnerulaceae</taxon>
        <taxon>Oculimacula</taxon>
    </lineage>
</organism>
<proteinExistence type="predicted"/>
<accession>A0ABR4C3Q8</accession>
<keyword evidence="1" id="KW-1133">Transmembrane helix</keyword>
<evidence type="ECO:0000313" key="4">
    <source>
        <dbReference type="Proteomes" id="UP001595075"/>
    </source>
</evidence>
<dbReference type="EMBL" id="JAZHXI010000014">
    <property type="protein sequence ID" value="KAL2064332.1"/>
    <property type="molecule type" value="Genomic_DNA"/>
</dbReference>
<evidence type="ECO:0000313" key="3">
    <source>
        <dbReference type="EMBL" id="KAL2064332.1"/>
    </source>
</evidence>
<evidence type="ECO:0000256" key="2">
    <source>
        <dbReference type="SAM" id="SignalP"/>
    </source>
</evidence>
<feature type="chain" id="PRO_5046028034" evidence="2">
    <location>
        <begin position="22"/>
        <end position="199"/>
    </location>
</feature>
<reference evidence="3 4" key="1">
    <citation type="journal article" date="2024" name="Commun. Biol.">
        <title>Comparative genomic analysis of thermophilic fungi reveals convergent evolutionary adaptations and gene losses.</title>
        <authorList>
            <person name="Steindorff A.S."/>
            <person name="Aguilar-Pontes M.V."/>
            <person name="Robinson A.J."/>
            <person name="Andreopoulos B."/>
            <person name="LaButti K."/>
            <person name="Kuo A."/>
            <person name="Mondo S."/>
            <person name="Riley R."/>
            <person name="Otillar R."/>
            <person name="Haridas S."/>
            <person name="Lipzen A."/>
            <person name="Grimwood J."/>
            <person name="Schmutz J."/>
            <person name="Clum A."/>
            <person name="Reid I.D."/>
            <person name="Moisan M.C."/>
            <person name="Butler G."/>
            <person name="Nguyen T.T.M."/>
            <person name="Dewar K."/>
            <person name="Conant G."/>
            <person name="Drula E."/>
            <person name="Henrissat B."/>
            <person name="Hansel C."/>
            <person name="Singer S."/>
            <person name="Hutchinson M.I."/>
            <person name="de Vries R.P."/>
            <person name="Natvig D.O."/>
            <person name="Powell A.J."/>
            <person name="Tsang A."/>
            <person name="Grigoriev I.V."/>
        </authorList>
    </citation>
    <scope>NUCLEOTIDE SEQUENCE [LARGE SCALE GENOMIC DNA]</scope>
    <source>
        <strain evidence="3 4">CBS 494.80</strain>
    </source>
</reference>
<keyword evidence="2" id="KW-0732">Signal</keyword>
<keyword evidence="4" id="KW-1185">Reference proteome</keyword>
<comment type="caution">
    <text evidence="3">The sequence shown here is derived from an EMBL/GenBank/DDBJ whole genome shotgun (WGS) entry which is preliminary data.</text>
</comment>
<gene>
    <name evidence="3" type="ORF">VTL71DRAFT_4826</name>
</gene>
<feature type="transmembrane region" description="Helical" evidence="1">
    <location>
        <begin position="130"/>
        <end position="150"/>
    </location>
</feature>
<sequence length="199" mass="20819">MQFPTFITGTIVLLMAYSAMAQSGRRAGTYVTTSNSVICRPSPLRCGGAPGNPCPAGKQPSVDATAAKANKAACAGKAIDSKFSTSEILSLAFGLAATILAVFAILATIHSRNTPRTPVAALSTSDSLTLFFGLAATILAIVAILATLYIRHNRIVLPPRNDVELRALMPDTAAAASPNEHEAALRAFEMLLGMFRRGT</sequence>
<keyword evidence="1" id="KW-0812">Transmembrane</keyword>
<dbReference type="Proteomes" id="UP001595075">
    <property type="component" value="Unassembled WGS sequence"/>
</dbReference>
<feature type="signal peptide" evidence="2">
    <location>
        <begin position="1"/>
        <end position="21"/>
    </location>
</feature>
<keyword evidence="1" id="KW-0472">Membrane</keyword>
<protein>
    <submittedName>
        <fullName evidence="3">Uncharacterized protein</fullName>
    </submittedName>
</protein>
<name>A0ABR4C3Q8_9HELO</name>